<sequence>MRAIAFGMLALLFLLVGGDARAAQVVRVGGYDFPPFVESGKDFPASLTLRLIESLNQMQGDYRFEFVPIAARRRYGDLTEGRFDVIFFESPQWEWQAQGYAVDFTKVFLRGGEVFIAQAEPGRDESFFQDLSGKKLVGILGYHYGFAGYDADPEHLSKSFDIKLVSSHRSSIDLVLTGRRDIAVVTDAYLNAYLHDTPQAQGRLLVSRHLDQVYEHRVLVRRAGPINVATMDALMDELAASGRLRDIFRAARIGK</sequence>
<dbReference type="EMBL" id="JAGTUF010000001">
    <property type="protein sequence ID" value="MBR9970412.1"/>
    <property type="molecule type" value="Genomic_DNA"/>
</dbReference>
<comment type="caution">
    <text evidence="4">The sequence shown here is derived from an EMBL/GenBank/DDBJ whole genome shotgun (WGS) entry which is preliminary data.</text>
</comment>
<evidence type="ECO:0000313" key="4">
    <source>
        <dbReference type="EMBL" id="MBR9970412.1"/>
    </source>
</evidence>
<organism evidence="4 5">
    <name type="scientific">Magnetospirillum sulfuroxidans</name>
    <dbReference type="NCBI Taxonomy" id="611300"/>
    <lineage>
        <taxon>Bacteria</taxon>
        <taxon>Pseudomonadati</taxon>
        <taxon>Pseudomonadota</taxon>
        <taxon>Alphaproteobacteria</taxon>
        <taxon>Rhodospirillales</taxon>
        <taxon>Rhodospirillaceae</taxon>
        <taxon>Magnetospirillum</taxon>
    </lineage>
</organism>
<name>A0ABS5I7L0_9PROT</name>
<dbReference type="Proteomes" id="UP000680714">
    <property type="component" value="Unassembled WGS sequence"/>
</dbReference>
<evidence type="ECO:0000259" key="3">
    <source>
        <dbReference type="SMART" id="SM00062"/>
    </source>
</evidence>
<feature type="domain" description="Solute-binding protein family 3/N-terminal" evidence="3">
    <location>
        <begin position="25"/>
        <end position="251"/>
    </location>
</feature>
<feature type="signal peptide" evidence="2">
    <location>
        <begin position="1"/>
        <end position="22"/>
    </location>
</feature>
<keyword evidence="5" id="KW-1185">Reference proteome</keyword>
<dbReference type="PANTHER" id="PTHR35936">
    <property type="entry name" value="MEMBRANE-BOUND LYTIC MUREIN TRANSGLYCOSYLASE F"/>
    <property type="match status" value="1"/>
</dbReference>
<dbReference type="SMART" id="SM00062">
    <property type="entry name" value="PBPb"/>
    <property type="match status" value="1"/>
</dbReference>
<feature type="chain" id="PRO_5046464838" evidence="2">
    <location>
        <begin position="23"/>
        <end position="255"/>
    </location>
</feature>
<reference evidence="4 5" key="1">
    <citation type="submission" date="2021-04" db="EMBL/GenBank/DDBJ databases">
        <title>Magnetospirillum sulfuroxidans sp. nov., a facultative chemolithoautotrophic sulfur-oxidizing alphaproteobacterium isolated from freshwater sediment and proposals for Paramagetospirillum gen. nov., and Magnetospirillaceae fam. nov.</title>
        <authorList>
            <person name="Koziaeva V."/>
            <person name="Geelhoed J.S."/>
            <person name="Sorokin D.Y."/>
            <person name="Grouzdev D.S."/>
        </authorList>
    </citation>
    <scope>NUCLEOTIDE SEQUENCE [LARGE SCALE GENOMIC DNA]</scope>
    <source>
        <strain evidence="4 5">J10</strain>
    </source>
</reference>
<keyword evidence="1 2" id="KW-0732">Signal</keyword>
<dbReference type="PANTHER" id="PTHR35936:SF25">
    <property type="entry name" value="ABC TRANSPORTER SUBSTRATE-BINDING PROTEIN"/>
    <property type="match status" value="1"/>
</dbReference>
<accession>A0ABS5I7L0</accession>
<dbReference type="RefSeq" id="WP_211545906.1">
    <property type="nucleotide sequence ID" value="NZ_JAGTUF010000001.1"/>
</dbReference>
<evidence type="ECO:0000256" key="1">
    <source>
        <dbReference type="ARBA" id="ARBA00022729"/>
    </source>
</evidence>
<gene>
    <name evidence="4" type="ORF">KEC16_01635</name>
</gene>
<dbReference type="SUPFAM" id="SSF53850">
    <property type="entry name" value="Periplasmic binding protein-like II"/>
    <property type="match status" value="1"/>
</dbReference>
<protein>
    <submittedName>
        <fullName evidence="4">Transporter substrate-binding domain-containing protein</fullName>
    </submittedName>
</protein>
<dbReference type="Gene3D" id="3.40.190.10">
    <property type="entry name" value="Periplasmic binding protein-like II"/>
    <property type="match status" value="2"/>
</dbReference>
<proteinExistence type="predicted"/>
<evidence type="ECO:0000313" key="5">
    <source>
        <dbReference type="Proteomes" id="UP000680714"/>
    </source>
</evidence>
<evidence type="ECO:0000256" key="2">
    <source>
        <dbReference type="SAM" id="SignalP"/>
    </source>
</evidence>
<dbReference type="InterPro" id="IPR001638">
    <property type="entry name" value="Solute-binding_3/MltF_N"/>
</dbReference>